<accession>A0A8S1ERV3</accession>
<proteinExistence type="predicted"/>
<comment type="caution">
    <text evidence="2">The sequence shown here is derived from an EMBL/GenBank/DDBJ whole genome shotgun (WGS) entry which is preliminary data.</text>
</comment>
<reference evidence="2 3" key="1">
    <citation type="submission" date="2020-04" db="EMBL/GenBank/DDBJ databases">
        <authorList>
            <person name="Laetsch R D."/>
            <person name="Stevens L."/>
            <person name="Kumar S."/>
            <person name="Blaxter L. M."/>
        </authorList>
    </citation>
    <scope>NUCLEOTIDE SEQUENCE [LARGE SCALE GENOMIC DNA]</scope>
</reference>
<feature type="transmembrane region" description="Helical" evidence="1">
    <location>
        <begin position="16"/>
        <end position="35"/>
    </location>
</feature>
<keyword evidence="1" id="KW-1133">Transmembrane helix</keyword>
<organism evidence="2 3">
    <name type="scientific">Caenorhabditis bovis</name>
    <dbReference type="NCBI Taxonomy" id="2654633"/>
    <lineage>
        <taxon>Eukaryota</taxon>
        <taxon>Metazoa</taxon>
        <taxon>Ecdysozoa</taxon>
        <taxon>Nematoda</taxon>
        <taxon>Chromadorea</taxon>
        <taxon>Rhabditida</taxon>
        <taxon>Rhabditina</taxon>
        <taxon>Rhabditomorpha</taxon>
        <taxon>Rhabditoidea</taxon>
        <taxon>Rhabditidae</taxon>
        <taxon>Peloderinae</taxon>
        <taxon>Caenorhabditis</taxon>
    </lineage>
</organism>
<keyword evidence="3" id="KW-1185">Reference proteome</keyword>
<evidence type="ECO:0000256" key="1">
    <source>
        <dbReference type="SAM" id="Phobius"/>
    </source>
</evidence>
<sequence length="136" mass="15741">MECSSEEVCLRRDKEICILGWILLFFWLVMILYITQDYWFNSSSSFDCNSCQQLPSVITDCPECHPVELSKTYQYYSCLAFDIICTSKSTMFGISDTLQFSTSSERDHIVKCSKGKWIYTSMDDSTEHAVEAIRCI</sequence>
<gene>
    <name evidence="2" type="ORF">CBOVIS_LOCUS4960</name>
</gene>
<keyword evidence="1" id="KW-0812">Transmembrane</keyword>
<keyword evidence="1" id="KW-0472">Membrane</keyword>
<evidence type="ECO:0000313" key="3">
    <source>
        <dbReference type="Proteomes" id="UP000494206"/>
    </source>
</evidence>
<dbReference type="Proteomes" id="UP000494206">
    <property type="component" value="Unassembled WGS sequence"/>
</dbReference>
<dbReference type="AlphaFoldDB" id="A0A8S1ERV3"/>
<dbReference type="EMBL" id="CADEPM010000003">
    <property type="protein sequence ID" value="CAB3402331.1"/>
    <property type="molecule type" value="Genomic_DNA"/>
</dbReference>
<evidence type="ECO:0000313" key="2">
    <source>
        <dbReference type="EMBL" id="CAB3402331.1"/>
    </source>
</evidence>
<protein>
    <submittedName>
        <fullName evidence="2">Uncharacterized protein</fullName>
    </submittedName>
</protein>
<name>A0A8S1ERV3_9PELO</name>